<dbReference type="GO" id="GO:0005524">
    <property type="term" value="F:ATP binding"/>
    <property type="evidence" value="ECO:0007669"/>
    <property type="project" value="UniProtKB-KW"/>
</dbReference>
<dbReference type="InterPro" id="IPR033454">
    <property type="entry name" value="RecG_wedge"/>
</dbReference>
<keyword evidence="4" id="KW-0347">Helicase</keyword>
<evidence type="ECO:0000259" key="11">
    <source>
        <dbReference type="PROSITE" id="PS51194"/>
    </source>
</evidence>
<dbReference type="Pfam" id="PF00271">
    <property type="entry name" value="Helicase_C"/>
    <property type="match status" value="1"/>
</dbReference>
<evidence type="ECO:0000256" key="6">
    <source>
        <dbReference type="ARBA" id="ARBA00023125"/>
    </source>
</evidence>
<reference evidence="12 13" key="1">
    <citation type="journal article" date="2016" name="Nat. Commun.">
        <title>Thousands of microbial genomes shed light on interconnected biogeochemical processes in an aquifer system.</title>
        <authorList>
            <person name="Anantharaman K."/>
            <person name="Brown C.T."/>
            <person name="Hug L.A."/>
            <person name="Sharon I."/>
            <person name="Castelle C.J."/>
            <person name="Probst A.J."/>
            <person name="Thomas B.C."/>
            <person name="Singh A."/>
            <person name="Wilkins M.J."/>
            <person name="Karaoz U."/>
            <person name="Brodie E.L."/>
            <person name="Williams K.H."/>
            <person name="Hubbard S.S."/>
            <person name="Banfield J.F."/>
        </authorList>
    </citation>
    <scope>NUCLEOTIDE SEQUENCE [LARGE SCALE GENOMIC DNA]</scope>
</reference>
<dbReference type="InterPro" id="IPR012340">
    <property type="entry name" value="NA-bd_OB-fold"/>
</dbReference>
<dbReference type="InterPro" id="IPR014001">
    <property type="entry name" value="Helicase_ATP-bd"/>
</dbReference>
<evidence type="ECO:0000256" key="2">
    <source>
        <dbReference type="ARBA" id="ARBA00022763"/>
    </source>
</evidence>
<evidence type="ECO:0000259" key="10">
    <source>
        <dbReference type="PROSITE" id="PS51192"/>
    </source>
</evidence>
<evidence type="ECO:0000256" key="4">
    <source>
        <dbReference type="ARBA" id="ARBA00022806"/>
    </source>
</evidence>
<protein>
    <recommendedName>
        <fullName evidence="8">Probable DNA 3'-5' helicase RecG</fullName>
    </recommendedName>
</protein>
<dbReference type="InterPro" id="IPR001650">
    <property type="entry name" value="Helicase_C-like"/>
</dbReference>
<evidence type="ECO:0000256" key="7">
    <source>
        <dbReference type="ARBA" id="ARBA00023204"/>
    </source>
</evidence>
<gene>
    <name evidence="12" type="ORF">A2122_00120</name>
</gene>
<dbReference type="EMBL" id="MHKU01000041">
    <property type="protein sequence ID" value="OGY96185.1"/>
    <property type="molecule type" value="Genomic_DNA"/>
</dbReference>
<dbReference type="InterPro" id="IPR011545">
    <property type="entry name" value="DEAD/DEAH_box_helicase_dom"/>
</dbReference>
<sequence length="772" mass="86858">MKLETELRNISGIAPKFLRHLDRMGIKTVRNLVFHFPFRYEDFSQIYKIEELEPGQQATVQGVVQEVSARRSWQRRMAIVEALIQDESASIRAVWFNQPFVKNAVRPGRLMNFAGKVSVSEGEIYLSNPTYEPINLRRKVGAPTQWASEETAHTGRLVPIYPETRGLTSKGLRYLIQPILKNMEPLEEWMPEEILEKEDFPEINKAIRTIHFPEYIEDTATAKKRFAFEDLFLLQLLNFQQKLALAREKAPSIATDIETLKKIIATLPFKLTVSQKKSLWEILQDIQKPSPMNRLLQGDVGSGKTVIAALAAISAAMNGFQTAFMAPTEVLAHQHFETLKKITSRIPEEISGIHIKIGFLASGGARFFMGAGLESEVKKKSFLESAARGEVQITIGTHALIQQSVNFAKLGLVIVDEQHRFGVKQRAELVRRQTQTDAERTRNNPRLSLPAGRQARNDSRKSASTIPHFLSMSATPIPRTLMLTIFGDLDISTIDELPSGRKKIITTIVPPEKRPDAYAFIRKEIREGRQAFVICPRIEPQTDADLTQNHAENFPRKSAYDPRKSALLEVKSVKEEFDKLSERVFPDLKVAMLHGQMPARGGSAFGGKPGKESVMKAFQNKEIDILVSTSVIEVGVDVPNATVMMIEGSERFGLAQLYQFRGRVGRGEHQSHCFLFTDSESKQTQERMKAVLEAKNGFELAEKDLEIRGPGQFLGTEQTGLPDLAMRGLQNVELIKTSRAAAEKIAARDRSLAAYPLLKKKLREFKLAIHPE</sequence>
<keyword evidence="2" id="KW-0227">DNA damage</keyword>
<feature type="region of interest" description="Disordered" evidence="9">
    <location>
        <begin position="431"/>
        <end position="463"/>
    </location>
</feature>
<dbReference type="GO" id="GO:0003678">
    <property type="term" value="F:DNA helicase activity"/>
    <property type="evidence" value="ECO:0007669"/>
    <property type="project" value="TreeGrafter"/>
</dbReference>
<dbReference type="SMART" id="SM00490">
    <property type="entry name" value="HELICc"/>
    <property type="match status" value="1"/>
</dbReference>
<keyword evidence="3" id="KW-0378">Hydrolase</keyword>
<dbReference type="AlphaFoldDB" id="A0A1G2C448"/>
<proteinExistence type="predicted"/>
<keyword evidence="5" id="KW-0067">ATP-binding</keyword>
<name>A0A1G2C448_9BACT</name>
<dbReference type="InterPro" id="IPR047112">
    <property type="entry name" value="RecG/Mfd"/>
</dbReference>
<dbReference type="SMART" id="SM00487">
    <property type="entry name" value="DEXDc"/>
    <property type="match status" value="1"/>
</dbReference>
<evidence type="ECO:0000313" key="12">
    <source>
        <dbReference type="EMBL" id="OGY96185.1"/>
    </source>
</evidence>
<dbReference type="Gene3D" id="3.40.50.300">
    <property type="entry name" value="P-loop containing nucleotide triphosphate hydrolases"/>
    <property type="match status" value="2"/>
</dbReference>
<dbReference type="InterPro" id="IPR045562">
    <property type="entry name" value="RecG_dom3_C"/>
</dbReference>
<dbReference type="GO" id="GO:0003677">
    <property type="term" value="F:DNA binding"/>
    <property type="evidence" value="ECO:0007669"/>
    <property type="project" value="UniProtKB-KW"/>
</dbReference>
<dbReference type="Pfam" id="PF19833">
    <property type="entry name" value="RecG_dom3_C"/>
    <property type="match status" value="1"/>
</dbReference>
<dbReference type="GO" id="GO:0016787">
    <property type="term" value="F:hydrolase activity"/>
    <property type="evidence" value="ECO:0007669"/>
    <property type="project" value="UniProtKB-KW"/>
</dbReference>
<dbReference type="SUPFAM" id="SSF52540">
    <property type="entry name" value="P-loop containing nucleoside triphosphate hydrolases"/>
    <property type="match status" value="2"/>
</dbReference>
<feature type="domain" description="Helicase C-terminal" evidence="11">
    <location>
        <begin position="545"/>
        <end position="706"/>
    </location>
</feature>
<evidence type="ECO:0000256" key="9">
    <source>
        <dbReference type="SAM" id="MobiDB-lite"/>
    </source>
</evidence>
<evidence type="ECO:0000256" key="8">
    <source>
        <dbReference type="ARBA" id="ARBA00049819"/>
    </source>
</evidence>
<dbReference type="Pfam" id="PF00270">
    <property type="entry name" value="DEAD"/>
    <property type="match status" value="1"/>
</dbReference>
<keyword evidence="7" id="KW-0234">DNA repair</keyword>
<evidence type="ECO:0000256" key="5">
    <source>
        <dbReference type="ARBA" id="ARBA00022840"/>
    </source>
</evidence>
<dbReference type="PROSITE" id="PS51194">
    <property type="entry name" value="HELICASE_CTER"/>
    <property type="match status" value="1"/>
</dbReference>
<dbReference type="Gene3D" id="2.40.50.140">
    <property type="entry name" value="Nucleic acid-binding proteins"/>
    <property type="match status" value="1"/>
</dbReference>
<evidence type="ECO:0000256" key="3">
    <source>
        <dbReference type="ARBA" id="ARBA00022801"/>
    </source>
</evidence>
<keyword evidence="1" id="KW-0547">Nucleotide-binding</keyword>
<dbReference type="GO" id="GO:0006281">
    <property type="term" value="P:DNA repair"/>
    <property type="evidence" value="ECO:0007669"/>
    <property type="project" value="UniProtKB-KW"/>
</dbReference>
<feature type="domain" description="Helicase ATP-binding" evidence="10">
    <location>
        <begin position="285"/>
        <end position="494"/>
    </location>
</feature>
<accession>A0A1G2C448</accession>
<dbReference type="CDD" id="cd04488">
    <property type="entry name" value="RecG_wedge_OBF"/>
    <property type="match status" value="1"/>
</dbReference>
<dbReference type="STRING" id="1798644.A2122_00120"/>
<evidence type="ECO:0000256" key="1">
    <source>
        <dbReference type="ARBA" id="ARBA00022741"/>
    </source>
</evidence>
<dbReference type="PROSITE" id="PS51192">
    <property type="entry name" value="HELICASE_ATP_BIND_1"/>
    <property type="match status" value="1"/>
</dbReference>
<organism evidence="12 13">
    <name type="scientific">Candidatus Liptonbacteria bacterium GWB1_49_6</name>
    <dbReference type="NCBI Taxonomy" id="1798644"/>
    <lineage>
        <taxon>Bacteria</taxon>
        <taxon>Candidatus Liptoniibacteriota</taxon>
    </lineage>
</organism>
<dbReference type="InterPro" id="IPR027417">
    <property type="entry name" value="P-loop_NTPase"/>
</dbReference>
<dbReference type="PANTHER" id="PTHR47964:SF1">
    <property type="entry name" value="ATP-DEPENDENT DNA HELICASE HOMOLOG RECG, CHLOROPLASTIC"/>
    <property type="match status" value="1"/>
</dbReference>
<dbReference type="PANTHER" id="PTHR47964">
    <property type="entry name" value="ATP-DEPENDENT DNA HELICASE HOMOLOG RECG, CHLOROPLASTIC"/>
    <property type="match status" value="1"/>
</dbReference>
<dbReference type="Pfam" id="PF17191">
    <property type="entry name" value="RecG_wedge"/>
    <property type="match status" value="1"/>
</dbReference>
<keyword evidence="6" id="KW-0238">DNA-binding</keyword>
<evidence type="ECO:0000313" key="13">
    <source>
        <dbReference type="Proteomes" id="UP000176648"/>
    </source>
</evidence>
<comment type="caution">
    <text evidence="12">The sequence shown here is derived from an EMBL/GenBank/DDBJ whole genome shotgun (WGS) entry which is preliminary data.</text>
</comment>
<dbReference type="Proteomes" id="UP000176648">
    <property type="component" value="Unassembled WGS sequence"/>
</dbReference>
<dbReference type="SUPFAM" id="SSF50249">
    <property type="entry name" value="Nucleic acid-binding proteins"/>
    <property type="match status" value="1"/>
</dbReference>